<accession>A0ABR2IZH6</accession>
<feature type="compositionally biased region" description="Basic and acidic residues" evidence="2">
    <location>
        <begin position="317"/>
        <end position="330"/>
    </location>
</feature>
<protein>
    <submittedName>
        <fullName evidence="3">Uncharacterized protein</fullName>
    </submittedName>
</protein>
<evidence type="ECO:0000313" key="3">
    <source>
        <dbReference type="EMBL" id="KAK8870397.1"/>
    </source>
</evidence>
<dbReference type="Proteomes" id="UP001470230">
    <property type="component" value="Unassembled WGS sequence"/>
</dbReference>
<feature type="compositionally biased region" description="Acidic residues" evidence="2">
    <location>
        <begin position="274"/>
        <end position="285"/>
    </location>
</feature>
<feature type="coiled-coil region" evidence="1">
    <location>
        <begin position="119"/>
        <end position="160"/>
    </location>
</feature>
<sequence length="338" mass="39894">MEKLKSDISKYRGGFENLMVSLHKVYLDVNSKVKSAQYFDSAIKSGKNGLMELDRLIAECMKNLSENEDLQEDLMQLLVSYRPRLENEINLIEDAIKNPTDYADVIHDDELDQVLQDAQAELLEMLQDENERIEMAKREQMRKKSEIEQLENQRLFEQQQQMKDFFKNYQRQQQDQQEPQKNSWLQEGELQSFHEMKRKNFGNQPNFGLDNFNNFNTKANSNNNNNNYNNDIYKDAFPIFTEKEEENTDNSYQNEQEIANRLLSQFLGVQIGDQGEESQNEETQNEETQKEETQNEETQNEETQNEESQNEETQNEESQKEESQREENKSEQAQNGGD</sequence>
<name>A0ABR2IZH6_9EUKA</name>
<gene>
    <name evidence="3" type="ORF">M9Y10_008279</name>
</gene>
<feature type="compositionally biased region" description="Acidic residues" evidence="2">
    <location>
        <begin position="294"/>
        <end position="315"/>
    </location>
</feature>
<keyword evidence="4" id="KW-1185">Reference proteome</keyword>
<evidence type="ECO:0000313" key="4">
    <source>
        <dbReference type="Proteomes" id="UP001470230"/>
    </source>
</evidence>
<evidence type="ECO:0000256" key="2">
    <source>
        <dbReference type="SAM" id="MobiDB-lite"/>
    </source>
</evidence>
<comment type="caution">
    <text evidence="3">The sequence shown here is derived from an EMBL/GenBank/DDBJ whole genome shotgun (WGS) entry which is preliminary data.</text>
</comment>
<reference evidence="3 4" key="1">
    <citation type="submission" date="2024-04" db="EMBL/GenBank/DDBJ databases">
        <title>Tritrichomonas musculus Genome.</title>
        <authorList>
            <person name="Alves-Ferreira E."/>
            <person name="Grigg M."/>
            <person name="Lorenzi H."/>
            <person name="Galac M."/>
        </authorList>
    </citation>
    <scope>NUCLEOTIDE SEQUENCE [LARGE SCALE GENOMIC DNA]</scope>
    <source>
        <strain evidence="3 4">EAF2021</strain>
    </source>
</reference>
<evidence type="ECO:0000256" key="1">
    <source>
        <dbReference type="SAM" id="Coils"/>
    </source>
</evidence>
<feature type="region of interest" description="Disordered" evidence="2">
    <location>
        <begin position="272"/>
        <end position="338"/>
    </location>
</feature>
<organism evidence="3 4">
    <name type="scientific">Tritrichomonas musculus</name>
    <dbReference type="NCBI Taxonomy" id="1915356"/>
    <lineage>
        <taxon>Eukaryota</taxon>
        <taxon>Metamonada</taxon>
        <taxon>Parabasalia</taxon>
        <taxon>Tritrichomonadida</taxon>
        <taxon>Tritrichomonadidae</taxon>
        <taxon>Tritrichomonas</taxon>
    </lineage>
</organism>
<dbReference type="EMBL" id="JAPFFF010000014">
    <property type="protein sequence ID" value="KAK8870397.1"/>
    <property type="molecule type" value="Genomic_DNA"/>
</dbReference>
<keyword evidence="1" id="KW-0175">Coiled coil</keyword>
<proteinExistence type="predicted"/>